<evidence type="ECO:0000313" key="3">
    <source>
        <dbReference type="EMBL" id="GAA3059706.1"/>
    </source>
</evidence>
<keyword evidence="2" id="KW-1133">Transmembrane helix</keyword>
<protein>
    <submittedName>
        <fullName evidence="3">Uncharacterized protein</fullName>
    </submittedName>
</protein>
<sequence length="177" mass="18077">MTTRDQRPRTLQASRTLLTITSGVILGGGVALGVAVRSADAATMLPTALLRTAGNARGQAEALATMSTTLMVMAVLGGTLCLLLAWRGTSGSPLGRGAATAVLPLSLIALAASSWAALLVTVPCLVAVALLWTRSASAYVRSHRAAARGDRSPAHAMFNPRVPSSNLGQTIQQPPGP</sequence>
<accession>A0ABP6LYM8</accession>
<feature type="transmembrane region" description="Helical" evidence="2">
    <location>
        <begin position="20"/>
        <end position="39"/>
    </location>
</feature>
<keyword evidence="2" id="KW-0812">Transmembrane</keyword>
<feature type="compositionally biased region" description="Polar residues" evidence="1">
    <location>
        <begin position="162"/>
        <end position="177"/>
    </location>
</feature>
<gene>
    <name evidence="3" type="ORF">GCM10010529_11700</name>
</gene>
<comment type="caution">
    <text evidence="3">The sequence shown here is derived from an EMBL/GenBank/DDBJ whole genome shotgun (WGS) entry which is preliminary data.</text>
</comment>
<feature type="region of interest" description="Disordered" evidence="1">
    <location>
        <begin position="150"/>
        <end position="177"/>
    </location>
</feature>
<proteinExistence type="predicted"/>
<keyword evidence="2" id="KW-0472">Membrane</keyword>
<feature type="transmembrane region" description="Helical" evidence="2">
    <location>
        <begin position="60"/>
        <end position="86"/>
    </location>
</feature>
<evidence type="ECO:0000256" key="2">
    <source>
        <dbReference type="SAM" id="Phobius"/>
    </source>
</evidence>
<feature type="transmembrane region" description="Helical" evidence="2">
    <location>
        <begin position="106"/>
        <end position="132"/>
    </location>
</feature>
<evidence type="ECO:0000256" key="1">
    <source>
        <dbReference type="SAM" id="MobiDB-lite"/>
    </source>
</evidence>
<keyword evidence="4" id="KW-1185">Reference proteome</keyword>
<dbReference type="Proteomes" id="UP001500236">
    <property type="component" value="Unassembled WGS sequence"/>
</dbReference>
<dbReference type="EMBL" id="BAAAVT010000006">
    <property type="protein sequence ID" value="GAA3059706.1"/>
    <property type="molecule type" value="Genomic_DNA"/>
</dbReference>
<dbReference type="RefSeq" id="WP_344682047.1">
    <property type="nucleotide sequence ID" value="NZ_BAAAVT010000006.1"/>
</dbReference>
<name>A0ABP6LYM8_9MICC</name>
<organism evidence="3 4">
    <name type="scientific">Nesterenkonia aethiopica</name>
    <dbReference type="NCBI Taxonomy" id="269144"/>
    <lineage>
        <taxon>Bacteria</taxon>
        <taxon>Bacillati</taxon>
        <taxon>Actinomycetota</taxon>
        <taxon>Actinomycetes</taxon>
        <taxon>Micrococcales</taxon>
        <taxon>Micrococcaceae</taxon>
        <taxon>Nesterenkonia</taxon>
    </lineage>
</organism>
<reference evidence="4" key="1">
    <citation type="journal article" date="2019" name="Int. J. Syst. Evol. Microbiol.">
        <title>The Global Catalogue of Microorganisms (GCM) 10K type strain sequencing project: providing services to taxonomists for standard genome sequencing and annotation.</title>
        <authorList>
            <consortium name="The Broad Institute Genomics Platform"/>
            <consortium name="The Broad Institute Genome Sequencing Center for Infectious Disease"/>
            <person name="Wu L."/>
            <person name="Ma J."/>
        </authorList>
    </citation>
    <scope>NUCLEOTIDE SEQUENCE [LARGE SCALE GENOMIC DNA]</scope>
    <source>
        <strain evidence="4">JCM 14309</strain>
    </source>
</reference>
<evidence type="ECO:0000313" key="4">
    <source>
        <dbReference type="Proteomes" id="UP001500236"/>
    </source>
</evidence>